<protein>
    <submittedName>
        <fullName evidence="1">Uncharacterized protein</fullName>
    </submittedName>
</protein>
<reference evidence="1" key="1">
    <citation type="submission" date="2020-11" db="EMBL/GenBank/DDBJ databases">
        <authorList>
            <person name="Tran Van P."/>
        </authorList>
    </citation>
    <scope>NUCLEOTIDE SEQUENCE</scope>
</reference>
<sequence>MSKTFFNQLFAPPLSQQPLDLSTSPLSAYTFFNPLLQYYDLCATFRSNYEKFFFTPNVQVIAPPRKSIGSFCRCDAECEFGVENSSCDGGRCACDENFEGFPGARQCTPVDVWPPKRAQQWPIGVPIRQGGGPGEILPFTK</sequence>
<organism evidence="1">
    <name type="scientific">Cyprideis torosa</name>
    <dbReference type="NCBI Taxonomy" id="163714"/>
    <lineage>
        <taxon>Eukaryota</taxon>
        <taxon>Metazoa</taxon>
        <taxon>Ecdysozoa</taxon>
        <taxon>Arthropoda</taxon>
        <taxon>Crustacea</taxon>
        <taxon>Oligostraca</taxon>
        <taxon>Ostracoda</taxon>
        <taxon>Podocopa</taxon>
        <taxon>Podocopida</taxon>
        <taxon>Cytherocopina</taxon>
        <taxon>Cytheroidea</taxon>
        <taxon>Cytherideidae</taxon>
        <taxon>Cyprideis</taxon>
    </lineage>
</organism>
<name>A0A7R8ZYN9_9CRUS</name>
<dbReference type="EMBL" id="OB682243">
    <property type="protein sequence ID" value="CAD7236831.1"/>
    <property type="molecule type" value="Genomic_DNA"/>
</dbReference>
<gene>
    <name evidence="1" type="ORF">CTOB1V02_LOCUS14646</name>
</gene>
<proteinExistence type="predicted"/>
<evidence type="ECO:0000313" key="1">
    <source>
        <dbReference type="EMBL" id="CAD7236831.1"/>
    </source>
</evidence>
<accession>A0A7R8ZYN9</accession>
<feature type="non-terminal residue" evidence="1">
    <location>
        <position position="1"/>
    </location>
</feature>
<dbReference type="AlphaFoldDB" id="A0A7R8ZYN9"/>